<dbReference type="RefSeq" id="WP_124970955.1">
    <property type="nucleotide sequence ID" value="NZ_BDQK01000013.1"/>
</dbReference>
<protein>
    <submittedName>
        <fullName evidence="1">Uncharacterized protein</fullName>
    </submittedName>
</protein>
<comment type="caution">
    <text evidence="1">The sequence shown here is derived from an EMBL/GenBank/DDBJ whole genome shotgun (WGS) entry which is preliminary data.</text>
</comment>
<gene>
    <name evidence="1" type="ORF">AsFPU1_2660</name>
</gene>
<organism evidence="1 2">
    <name type="scientific">Aphanothece sacrum FPU1</name>
    <dbReference type="NCBI Taxonomy" id="1920663"/>
    <lineage>
        <taxon>Bacteria</taxon>
        <taxon>Bacillati</taxon>
        <taxon>Cyanobacteriota</taxon>
        <taxon>Cyanophyceae</taxon>
        <taxon>Oscillatoriophycideae</taxon>
        <taxon>Chroococcales</taxon>
        <taxon>Aphanothecaceae</taxon>
        <taxon>Aphanothece</taxon>
    </lineage>
</organism>
<evidence type="ECO:0000313" key="1">
    <source>
        <dbReference type="EMBL" id="GBF81248.1"/>
    </source>
</evidence>
<sequence length="70" mass="8234">MSRENITTVVRILESLPDAQQERIIEHLREYIADLEDELKWDKSFQKTQNQLVKAARLAKQQINLSNLNV</sequence>
<reference evidence="2" key="1">
    <citation type="submission" date="2017-05" db="EMBL/GenBank/DDBJ databases">
        <title>Physiological properties and genetic analysis related to exopolysaccharide production of fresh-water unicellular cyanobacterium Aphanothece sacrum, Suizenji Nori, that has been cultured as a food source in Japan.</title>
        <authorList>
            <person name="Kanesaki Y."/>
            <person name="Yoshikawa S."/>
            <person name="Ohki K."/>
        </authorList>
    </citation>
    <scope>NUCLEOTIDE SEQUENCE [LARGE SCALE GENOMIC DNA]</scope>
    <source>
        <strain evidence="2">FPU1</strain>
    </source>
</reference>
<keyword evidence="2" id="KW-1185">Reference proteome</keyword>
<dbReference type="OrthoDB" id="9256093at2"/>
<accession>A0A401IIX9</accession>
<dbReference type="AlphaFoldDB" id="A0A401IIX9"/>
<dbReference type="EMBL" id="BDQK01000013">
    <property type="protein sequence ID" value="GBF81248.1"/>
    <property type="molecule type" value="Genomic_DNA"/>
</dbReference>
<name>A0A401IIX9_APHSA</name>
<dbReference type="Proteomes" id="UP000287247">
    <property type="component" value="Unassembled WGS sequence"/>
</dbReference>
<proteinExistence type="predicted"/>
<evidence type="ECO:0000313" key="2">
    <source>
        <dbReference type="Proteomes" id="UP000287247"/>
    </source>
</evidence>